<dbReference type="RefSeq" id="WP_074239056.1">
    <property type="nucleotide sequence ID" value="NZ_FSRA01000001.1"/>
</dbReference>
<dbReference type="InterPro" id="IPR036814">
    <property type="entry name" value="YqcC-like_sf"/>
</dbReference>
<gene>
    <name evidence="1" type="ORF">SAMN04488055_1955</name>
</gene>
<dbReference type="AlphaFoldDB" id="A0A1N6F185"/>
<organism evidence="1 2">
    <name type="scientific">Chitinophaga niabensis</name>
    <dbReference type="NCBI Taxonomy" id="536979"/>
    <lineage>
        <taxon>Bacteria</taxon>
        <taxon>Pseudomonadati</taxon>
        <taxon>Bacteroidota</taxon>
        <taxon>Chitinophagia</taxon>
        <taxon>Chitinophagales</taxon>
        <taxon>Chitinophagaceae</taxon>
        <taxon>Chitinophaga</taxon>
    </lineage>
</organism>
<accession>A0A1N6F185</accession>
<sequence length="90" mass="10370">MTTVEKVKEIVAEMKQLHLWKTETPAWVTDYEKGMNSPPDFSGWLQFIFLPNCLLEIKERPVALQAKQFFGSDLGKGKLLQLLIELDALY</sequence>
<evidence type="ECO:0008006" key="3">
    <source>
        <dbReference type="Google" id="ProtNLM"/>
    </source>
</evidence>
<dbReference type="STRING" id="536979.SAMN04488055_1955"/>
<dbReference type="SUPFAM" id="SSF158452">
    <property type="entry name" value="YqcC-like"/>
    <property type="match status" value="1"/>
</dbReference>
<evidence type="ECO:0000313" key="2">
    <source>
        <dbReference type="Proteomes" id="UP000185003"/>
    </source>
</evidence>
<protein>
    <recommendedName>
        <fullName evidence="3">YqcC-like domain-containing protein</fullName>
    </recommendedName>
</protein>
<reference evidence="1 2" key="1">
    <citation type="submission" date="2016-11" db="EMBL/GenBank/DDBJ databases">
        <authorList>
            <person name="Jaros S."/>
            <person name="Januszkiewicz K."/>
            <person name="Wedrychowicz H."/>
        </authorList>
    </citation>
    <scope>NUCLEOTIDE SEQUENCE [LARGE SCALE GENOMIC DNA]</scope>
    <source>
        <strain evidence="1 2">DSM 24787</strain>
    </source>
</reference>
<proteinExistence type="predicted"/>
<dbReference type="Proteomes" id="UP000185003">
    <property type="component" value="Unassembled WGS sequence"/>
</dbReference>
<keyword evidence="2" id="KW-1185">Reference proteome</keyword>
<dbReference type="EMBL" id="FSRA01000001">
    <property type="protein sequence ID" value="SIN89068.1"/>
    <property type="molecule type" value="Genomic_DNA"/>
</dbReference>
<name>A0A1N6F185_9BACT</name>
<evidence type="ECO:0000313" key="1">
    <source>
        <dbReference type="EMBL" id="SIN89068.1"/>
    </source>
</evidence>